<feature type="non-terminal residue" evidence="1">
    <location>
        <position position="46"/>
    </location>
</feature>
<gene>
    <name evidence="1" type="ORF">OQI_33725</name>
</gene>
<name>A0ABX3Y9X0_9ACTN</name>
<proteinExistence type="predicted"/>
<protein>
    <submittedName>
        <fullName evidence="1">GntR family transcriptional regulator</fullName>
    </submittedName>
</protein>
<organism evidence="1 2">
    <name type="scientific">Streptomyces pharetrae CZA14</name>
    <dbReference type="NCBI Taxonomy" id="1144883"/>
    <lineage>
        <taxon>Bacteria</taxon>
        <taxon>Bacillati</taxon>
        <taxon>Actinomycetota</taxon>
        <taxon>Actinomycetes</taxon>
        <taxon>Kitasatosporales</taxon>
        <taxon>Streptomycetaceae</taxon>
        <taxon>Streptomyces</taxon>
    </lineage>
</organism>
<evidence type="ECO:0000313" key="2">
    <source>
        <dbReference type="Proteomes" id="UP000194266"/>
    </source>
</evidence>
<reference evidence="1 2" key="1">
    <citation type="submission" date="2016-12" db="EMBL/GenBank/DDBJ databases">
        <title>Genome Mining:The Detection of Biosynthetic Gene Clusters to Aid in the Expression of Curamycin A produced by Streptomyces sp. strain CZA14.</title>
        <authorList>
            <person name="Durrell K.A."/>
            <person name="Kirby B.M."/>
            <person name="Khan W."/>
            <person name="Mthethwa T."/>
            <person name="Le Roes-Hill M."/>
        </authorList>
    </citation>
    <scope>NUCLEOTIDE SEQUENCE [LARGE SCALE GENOMIC DNA]</scope>
    <source>
        <strain evidence="1 2">CZA14</strain>
    </source>
</reference>
<keyword evidence="2" id="KW-1185">Reference proteome</keyword>
<sequence length="46" mass="4953">MPKPDADPTVQLDLSVDRSSPVPLYFQLSQQLEAAIEQGVLTPGSL</sequence>
<comment type="caution">
    <text evidence="1">The sequence shown here is derived from an EMBL/GenBank/DDBJ whole genome shotgun (WGS) entry which is preliminary data.</text>
</comment>
<dbReference type="EMBL" id="MRYD01000314">
    <property type="protein sequence ID" value="OSZ56309.1"/>
    <property type="molecule type" value="Genomic_DNA"/>
</dbReference>
<accession>A0ABX3Y9X0</accession>
<evidence type="ECO:0000313" key="1">
    <source>
        <dbReference type="EMBL" id="OSZ56309.1"/>
    </source>
</evidence>
<dbReference type="Proteomes" id="UP000194266">
    <property type="component" value="Unassembled WGS sequence"/>
</dbReference>